<accession>A0AAV1SAJ8</accession>
<reference evidence="2 3" key="1">
    <citation type="submission" date="2024-01" db="EMBL/GenBank/DDBJ databases">
        <authorList>
            <person name="Waweru B."/>
        </authorList>
    </citation>
    <scope>NUCLEOTIDE SEQUENCE [LARGE SCALE GENOMIC DNA]</scope>
</reference>
<evidence type="ECO:0000256" key="1">
    <source>
        <dbReference type="SAM" id="MobiDB-lite"/>
    </source>
</evidence>
<evidence type="ECO:0000313" key="2">
    <source>
        <dbReference type="EMBL" id="CAK7347388.1"/>
    </source>
</evidence>
<organism evidence="2 3">
    <name type="scientific">Dovyalis caffra</name>
    <dbReference type="NCBI Taxonomy" id="77055"/>
    <lineage>
        <taxon>Eukaryota</taxon>
        <taxon>Viridiplantae</taxon>
        <taxon>Streptophyta</taxon>
        <taxon>Embryophyta</taxon>
        <taxon>Tracheophyta</taxon>
        <taxon>Spermatophyta</taxon>
        <taxon>Magnoliopsida</taxon>
        <taxon>eudicotyledons</taxon>
        <taxon>Gunneridae</taxon>
        <taxon>Pentapetalae</taxon>
        <taxon>rosids</taxon>
        <taxon>fabids</taxon>
        <taxon>Malpighiales</taxon>
        <taxon>Salicaceae</taxon>
        <taxon>Flacourtieae</taxon>
        <taxon>Dovyalis</taxon>
    </lineage>
</organism>
<gene>
    <name evidence="2" type="ORF">DCAF_LOCUS20072</name>
</gene>
<comment type="caution">
    <text evidence="2">The sequence shown here is derived from an EMBL/GenBank/DDBJ whole genome shotgun (WGS) entry which is preliminary data.</text>
</comment>
<sequence length="195" mass="21908">MSTNLYLSALLGEHHKIGPFMPVLPRTYRLLNQVASLPHHIAHRPHPPLPPTFVRPPPPTLHLCLMLSSSSLSSHHTSHCPPHPTSTVELLILRELNSLSCRAFHLRARSLLKTRLLPAPIRSAGKSRKANVRLRARNLVQSKEPNPMNKEGQQKPNPIPSDTVNLLVIDVECGKPFDIYHFRSAFGNCYQLSRC</sequence>
<keyword evidence="3" id="KW-1185">Reference proteome</keyword>
<proteinExistence type="predicted"/>
<protein>
    <submittedName>
        <fullName evidence="2">Uncharacterized protein</fullName>
    </submittedName>
</protein>
<dbReference type="EMBL" id="CAWUPB010001173">
    <property type="protein sequence ID" value="CAK7347388.1"/>
    <property type="molecule type" value="Genomic_DNA"/>
</dbReference>
<name>A0AAV1SAJ8_9ROSI</name>
<dbReference type="Proteomes" id="UP001314170">
    <property type="component" value="Unassembled WGS sequence"/>
</dbReference>
<dbReference type="AlphaFoldDB" id="A0AAV1SAJ8"/>
<feature type="region of interest" description="Disordered" evidence="1">
    <location>
        <begin position="138"/>
        <end position="159"/>
    </location>
</feature>
<evidence type="ECO:0000313" key="3">
    <source>
        <dbReference type="Proteomes" id="UP001314170"/>
    </source>
</evidence>